<evidence type="ECO:0000259" key="3">
    <source>
        <dbReference type="PROSITE" id="PS51781"/>
    </source>
</evidence>
<dbReference type="Gene3D" id="2.60.20.10">
    <property type="entry name" value="Crystallins"/>
    <property type="match status" value="1"/>
</dbReference>
<evidence type="ECO:0000313" key="5">
    <source>
        <dbReference type="Proteomes" id="UP001217476"/>
    </source>
</evidence>
<feature type="region of interest" description="Disordered" evidence="1">
    <location>
        <begin position="115"/>
        <end position="137"/>
    </location>
</feature>
<evidence type="ECO:0000256" key="2">
    <source>
        <dbReference type="SAM" id="SignalP"/>
    </source>
</evidence>
<dbReference type="SMART" id="SM00287">
    <property type="entry name" value="SH3b"/>
    <property type="match status" value="1"/>
</dbReference>
<name>A0AAJ5VV47_9HYPH</name>
<organism evidence="4 5">
    <name type="scientific">Candidatus Devosia phytovorans</name>
    <dbReference type="NCBI Taxonomy" id="3121372"/>
    <lineage>
        <taxon>Bacteria</taxon>
        <taxon>Pseudomonadati</taxon>
        <taxon>Pseudomonadota</taxon>
        <taxon>Alphaproteobacteria</taxon>
        <taxon>Hyphomicrobiales</taxon>
        <taxon>Devosiaceae</taxon>
        <taxon>Devosia</taxon>
    </lineage>
</organism>
<evidence type="ECO:0000256" key="1">
    <source>
        <dbReference type="SAM" id="MobiDB-lite"/>
    </source>
</evidence>
<feature type="domain" description="SH3b" evidence="3">
    <location>
        <begin position="32"/>
        <end position="93"/>
    </location>
</feature>
<dbReference type="InterPro" id="IPR011024">
    <property type="entry name" value="G_crystallin-like"/>
</dbReference>
<evidence type="ECO:0000313" key="4">
    <source>
        <dbReference type="EMBL" id="WEK05384.1"/>
    </source>
</evidence>
<sequence length="228" mass="24116">MNRHTRKMLLNVATGVAVAATALVVFLPAANAAPGTVTSNVNVRSGPGTNYAVVDTVRRGNQVDVQQCQGSWCYIAKPGPDGWVSASYLSAGGGAPVNPTQPGLSFNFPTGPGGPNISIGIGNGQQPPRPPRPPVQPPVVQPPVVQPTYGEACFFDGTRYRGASFCLQQGDNMRNLGDWSDMISSIDNPDGLNIQVCSEANYRNCRTYTTSASALGDFDDYIVSVRVR</sequence>
<gene>
    <name evidence="4" type="ORF">P0Y65_03765</name>
</gene>
<feature type="compositionally biased region" description="Low complexity" evidence="1">
    <location>
        <begin position="115"/>
        <end position="126"/>
    </location>
</feature>
<dbReference type="Proteomes" id="UP001217476">
    <property type="component" value="Chromosome"/>
</dbReference>
<feature type="chain" id="PRO_5042521590" evidence="2">
    <location>
        <begin position="33"/>
        <end position="228"/>
    </location>
</feature>
<dbReference type="InterPro" id="IPR006311">
    <property type="entry name" value="TAT_signal"/>
</dbReference>
<feature type="signal peptide" evidence="2">
    <location>
        <begin position="1"/>
        <end position="32"/>
    </location>
</feature>
<proteinExistence type="predicted"/>
<dbReference type="AlphaFoldDB" id="A0AAJ5VV47"/>
<dbReference type="PROSITE" id="PS51318">
    <property type="entry name" value="TAT"/>
    <property type="match status" value="1"/>
</dbReference>
<dbReference type="SUPFAM" id="SSF49695">
    <property type="entry name" value="gamma-Crystallin-like"/>
    <property type="match status" value="1"/>
</dbReference>
<dbReference type="Gene3D" id="2.30.30.40">
    <property type="entry name" value="SH3 Domains"/>
    <property type="match status" value="1"/>
</dbReference>
<reference evidence="4" key="1">
    <citation type="submission" date="2023-03" db="EMBL/GenBank/DDBJ databases">
        <title>Andean soil-derived lignocellulolytic bacterial consortium as a source of novel taxa and putative plastic-active enzymes.</title>
        <authorList>
            <person name="Diaz-Garcia L."/>
            <person name="Chuvochina M."/>
            <person name="Feuerriegel G."/>
            <person name="Bunk B."/>
            <person name="Sproer C."/>
            <person name="Streit W.R."/>
            <person name="Rodriguez L.M."/>
            <person name="Overmann J."/>
            <person name="Jimenez D.J."/>
        </authorList>
    </citation>
    <scope>NUCLEOTIDE SEQUENCE</scope>
    <source>
        <strain evidence="4">MAG 4196</strain>
    </source>
</reference>
<dbReference type="Pfam" id="PF08239">
    <property type="entry name" value="SH3_3"/>
    <property type="match status" value="1"/>
</dbReference>
<dbReference type="Pfam" id="PF03995">
    <property type="entry name" value="Inhibitor_I36"/>
    <property type="match status" value="1"/>
</dbReference>
<feature type="compositionally biased region" description="Pro residues" evidence="1">
    <location>
        <begin position="127"/>
        <end position="137"/>
    </location>
</feature>
<accession>A0AAJ5VV47</accession>
<dbReference type="PROSITE" id="PS51781">
    <property type="entry name" value="SH3B"/>
    <property type="match status" value="1"/>
</dbReference>
<keyword evidence="2" id="KW-0732">Signal</keyword>
<dbReference type="InterPro" id="IPR003646">
    <property type="entry name" value="SH3-like_bac-type"/>
</dbReference>
<dbReference type="EMBL" id="CP119312">
    <property type="protein sequence ID" value="WEK05384.1"/>
    <property type="molecule type" value="Genomic_DNA"/>
</dbReference>
<protein>
    <submittedName>
        <fullName evidence="4">SH3 domain-containing protein</fullName>
    </submittedName>
</protein>